<dbReference type="InterPro" id="IPR029063">
    <property type="entry name" value="SAM-dependent_MTases_sf"/>
</dbReference>
<dbReference type="PROSITE" id="PS00092">
    <property type="entry name" value="N6_MTASE"/>
    <property type="match status" value="1"/>
</dbReference>
<dbReference type="GO" id="GO:0003676">
    <property type="term" value="F:nucleic acid binding"/>
    <property type="evidence" value="ECO:0007669"/>
    <property type="project" value="InterPro"/>
</dbReference>
<dbReference type="STRING" id="322095.HMPREF3185_02080"/>
<evidence type="ECO:0000256" key="2">
    <source>
        <dbReference type="ARBA" id="ARBA00022691"/>
    </source>
</evidence>
<sequence>MDKPFYLKQFALHQENTVQRVGTDALLLGAWPFVRTLPEKAHILDVGAGTGIVSLMMAQRFSDAVVEAWEVEEGALKDAATNFAASPFADRLRIHSQDYLHAKQEDWHPFDLIISNPPYYTEGILPDDARLCLARHVAEGLSPENLLRTAARLLAPRGALAFISPAGSLPSLRRIAVESGWRLSELVTIYSKPGEVKRTLTLWCRLTDTAEYTPTYSLDLTLQDATGAPSAEYKAWVGDFLL</sequence>
<dbReference type="EMBL" id="LSDK01000140">
    <property type="protein sequence ID" value="KXB73338.1"/>
    <property type="molecule type" value="Genomic_DNA"/>
</dbReference>
<dbReference type="CDD" id="cd02440">
    <property type="entry name" value="AdoMet_MTases"/>
    <property type="match status" value="1"/>
</dbReference>
<dbReference type="GO" id="GO:0032259">
    <property type="term" value="P:methylation"/>
    <property type="evidence" value="ECO:0007669"/>
    <property type="project" value="UniProtKB-KW"/>
</dbReference>
<dbReference type="GO" id="GO:0008757">
    <property type="term" value="F:S-adenosylmethionine-dependent methyltransferase activity"/>
    <property type="evidence" value="ECO:0007669"/>
    <property type="project" value="UniProtKB-ARBA"/>
</dbReference>
<accession>A0A134B077</accession>
<organism evidence="4 5">
    <name type="scientific">Porphyromonas somerae</name>
    <dbReference type="NCBI Taxonomy" id="322095"/>
    <lineage>
        <taxon>Bacteria</taxon>
        <taxon>Pseudomonadati</taxon>
        <taxon>Bacteroidota</taxon>
        <taxon>Bacteroidia</taxon>
        <taxon>Bacteroidales</taxon>
        <taxon>Porphyromonadaceae</taxon>
        <taxon>Porphyromonas</taxon>
    </lineage>
</organism>
<keyword evidence="2" id="KW-0949">S-adenosyl-L-methionine</keyword>
<dbReference type="SUPFAM" id="SSF53335">
    <property type="entry name" value="S-adenosyl-L-methionine-dependent methyltransferases"/>
    <property type="match status" value="1"/>
</dbReference>
<dbReference type="Proteomes" id="UP000070224">
    <property type="component" value="Unassembled WGS sequence"/>
</dbReference>
<keyword evidence="4" id="KW-0808">Transferase</keyword>
<dbReference type="InterPro" id="IPR007848">
    <property type="entry name" value="Small_mtfrase_dom"/>
</dbReference>
<comment type="caution">
    <text evidence="4">The sequence shown here is derived from an EMBL/GenBank/DDBJ whole genome shotgun (WGS) entry which is preliminary data.</text>
</comment>
<dbReference type="PRINTS" id="PR00507">
    <property type="entry name" value="N12N6MTFRASE"/>
</dbReference>
<evidence type="ECO:0000313" key="4">
    <source>
        <dbReference type="EMBL" id="KXB73338.1"/>
    </source>
</evidence>
<dbReference type="RefSeq" id="WP_060936103.1">
    <property type="nucleotide sequence ID" value="NZ_KQ960466.1"/>
</dbReference>
<proteinExistence type="predicted"/>
<feature type="domain" description="Methyltransferase small" evidence="3">
    <location>
        <begin position="33"/>
        <end position="123"/>
    </location>
</feature>
<dbReference type="PANTHER" id="PTHR47739:SF1">
    <property type="entry name" value="TRNA1(VAL) (ADENINE(37)-N6)-METHYLTRANSFERASE"/>
    <property type="match status" value="1"/>
</dbReference>
<reference evidence="5" key="1">
    <citation type="submission" date="2016-01" db="EMBL/GenBank/DDBJ databases">
        <authorList>
            <person name="Mitreva M."/>
            <person name="Pepin K.H."/>
            <person name="Mihindukulasuriya K.A."/>
            <person name="Fulton R."/>
            <person name="Fronick C."/>
            <person name="O'Laughlin M."/>
            <person name="Miner T."/>
            <person name="Herter B."/>
            <person name="Rosa B.A."/>
            <person name="Cordes M."/>
            <person name="Tomlinson C."/>
            <person name="Wollam A."/>
            <person name="Palsikar V.B."/>
            <person name="Mardis E.R."/>
            <person name="Wilson R.K."/>
        </authorList>
    </citation>
    <scope>NUCLEOTIDE SEQUENCE [LARGE SCALE GENOMIC DNA]</scope>
    <source>
        <strain evidence="5">KA00683</strain>
    </source>
</reference>
<protein>
    <submittedName>
        <fullName evidence="4">Methyltransferase small domain protein</fullName>
    </submittedName>
</protein>
<evidence type="ECO:0000313" key="5">
    <source>
        <dbReference type="Proteomes" id="UP000070224"/>
    </source>
</evidence>
<keyword evidence="1 4" id="KW-0489">Methyltransferase</keyword>
<dbReference type="OrthoDB" id="5383291at2"/>
<name>A0A134B077_9PORP</name>
<dbReference type="InterPro" id="IPR050210">
    <property type="entry name" value="tRNA_Adenine-N(6)_MTase"/>
</dbReference>
<dbReference type="GO" id="GO:0008170">
    <property type="term" value="F:N-methyltransferase activity"/>
    <property type="evidence" value="ECO:0007669"/>
    <property type="project" value="UniProtKB-ARBA"/>
</dbReference>
<dbReference type="PANTHER" id="PTHR47739">
    <property type="entry name" value="TRNA1(VAL) (ADENINE(37)-N6)-METHYLTRANSFERASE"/>
    <property type="match status" value="1"/>
</dbReference>
<dbReference type="InterPro" id="IPR002052">
    <property type="entry name" value="DNA_methylase_N6_adenine_CS"/>
</dbReference>
<gene>
    <name evidence="4" type="ORF">HMPREF3185_02080</name>
</gene>
<dbReference type="Gene3D" id="3.40.50.150">
    <property type="entry name" value="Vaccinia Virus protein VP39"/>
    <property type="match status" value="1"/>
</dbReference>
<dbReference type="Pfam" id="PF05175">
    <property type="entry name" value="MTS"/>
    <property type="match status" value="1"/>
</dbReference>
<keyword evidence="5" id="KW-1185">Reference proteome</keyword>
<evidence type="ECO:0000256" key="1">
    <source>
        <dbReference type="ARBA" id="ARBA00022603"/>
    </source>
</evidence>
<evidence type="ECO:0000259" key="3">
    <source>
        <dbReference type="Pfam" id="PF05175"/>
    </source>
</evidence>
<dbReference type="PATRIC" id="fig|322095.3.peg.2050"/>
<dbReference type="AlphaFoldDB" id="A0A134B077"/>